<reference evidence="1" key="1">
    <citation type="submission" date="2018-02" db="EMBL/GenBank/DDBJ databases">
        <title>Rhizophora mucronata_Transcriptome.</title>
        <authorList>
            <person name="Meera S.P."/>
            <person name="Sreeshan A."/>
            <person name="Augustine A."/>
        </authorList>
    </citation>
    <scope>NUCLEOTIDE SEQUENCE</scope>
    <source>
        <tissue evidence="1">Leaf</tissue>
    </source>
</reference>
<protein>
    <submittedName>
        <fullName evidence="1">Uncharacterized protein</fullName>
    </submittedName>
</protein>
<dbReference type="EMBL" id="GGEC01017097">
    <property type="protein sequence ID" value="MBW97580.1"/>
    <property type="molecule type" value="Transcribed_RNA"/>
</dbReference>
<accession>A0A2P2JVV3</accession>
<name>A0A2P2JVV3_RHIMU</name>
<proteinExistence type="predicted"/>
<evidence type="ECO:0000313" key="1">
    <source>
        <dbReference type="EMBL" id="MBW97580.1"/>
    </source>
</evidence>
<organism evidence="1">
    <name type="scientific">Rhizophora mucronata</name>
    <name type="common">Asiatic mangrove</name>
    <dbReference type="NCBI Taxonomy" id="61149"/>
    <lineage>
        <taxon>Eukaryota</taxon>
        <taxon>Viridiplantae</taxon>
        <taxon>Streptophyta</taxon>
        <taxon>Embryophyta</taxon>
        <taxon>Tracheophyta</taxon>
        <taxon>Spermatophyta</taxon>
        <taxon>Magnoliopsida</taxon>
        <taxon>eudicotyledons</taxon>
        <taxon>Gunneridae</taxon>
        <taxon>Pentapetalae</taxon>
        <taxon>rosids</taxon>
        <taxon>fabids</taxon>
        <taxon>Malpighiales</taxon>
        <taxon>Rhizophoraceae</taxon>
        <taxon>Rhizophora</taxon>
    </lineage>
</organism>
<dbReference type="AlphaFoldDB" id="A0A2P2JVV3"/>
<sequence length="33" mass="4064">MPVHVVLLLYFFVFILFKQHLLTKRIQKLFIDC</sequence>